<proteinExistence type="predicted"/>
<dbReference type="AlphaFoldDB" id="A0AAD4LQ51"/>
<dbReference type="EMBL" id="JAKELL010000001">
    <property type="protein sequence ID" value="KAH9001083.1"/>
    <property type="molecule type" value="Genomic_DNA"/>
</dbReference>
<dbReference type="Proteomes" id="UP001201163">
    <property type="component" value="Unassembled WGS sequence"/>
</dbReference>
<evidence type="ECO:0000313" key="2">
    <source>
        <dbReference type="Proteomes" id="UP001201163"/>
    </source>
</evidence>
<gene>
    <name evidence="1" type="ORF">EDB92DRAFT_10370</name>
</gene>
<keyword evidence="2" id="KW-1185">Reference proteome</keyword>
<accession>A0AAD4LQ51</accession>
<protein>
    <submittedName>
        <fullName evidence="1">Uncharacterized protein</fullName>
    </submittedName>
</protein>
<name>A0AAD4LQ51_9AGAM</name>
<comment type="caution">
    <text evidence="1">The sequence shown here is derived from an EMBL/GenBank/DDBJ whole genome shotgun (WGS) entry which is preliminary data.</text>
</comment>
<evidence type="ECO:0000313" key="1">
    <source>
        <dbReference type="EMBL" id="KAH9001083.1"/>
    </source>
</evidence>
<sequence>MLLKYMSSDLLNSSIADMGSGVQLFVVRTESFYTTERIYHPVAGAKDTCIRRRRTVITDIHQRQVAEIVWAGRVPLSISLKGETLDGVTPLFNGCESVTIVYVTGPLSPTVAHDPTSVRSSPHRSSELKVPTRIGAVWVATRHSLELRCSNSGKLRSAFYLNSVQIGHRLRPSPIPGMGSHFLEVHDVHSAHMVEMMVSCLIMDILRRNVFDVSPHDYQYLGPCRPSDPTSRSLIARLAGISRA</sequence>
<organism evidence="1 2">
    <name type="scientific">Lactarius akahatsu</name>
    <dbReference type="NCBI Taxonomy" id="416441"/>
    <lineage>
        <taxon>Eukaryota</taxon>
        <taxon>Fungi</taxon>
        <taxon>Dikarya</taxon>
        <taxon>Basidiomycota</taxon>
        <taxon>Agaricomycotina</taxon>
        <taxon>Agaricomycetes</taxon>
        <taxon>Russulales</taxon>
        <taxon>Russulaceae</taxon>
        <taxon>Lactarius</taxon>
    </lineage>
</organism>
<reference evidence="1" key="1">
    <citation type="submission" date="2022-01" db="EMBL/GenBank/DDBJ databases">
        <title>Comparative genomics reveals a dynamic genome evolution in the ectomycorrhizal milk-cap (Lactarius) mushrooms.</title>
        <authorList>
            <consortium name="DOE Joint Genome Institute"/>
            <person name="Lebreton A."/>
            <person name="Tang N."/>
            <person name="Kuo A."/>
            <person name="LaButti K."/>
            <person name="Drula E."/>
            <person name="Barry K."/>
            <person name="Clum A."/>
            <person name="Lipzen A."/>
            <person name="Mousain D."/>
            <person name="Ng V."/>
            <person name="Wang R."/>
            <person name="Wang X."/>
            <person name="Dai Y."/>
            <person name="Henrissat B."/>
            <person name="Grigoriev I.V."/>
            <person name="Guerin-Laguette A."/>
            <person name="Yu F."/>
            <person name="Martin F.M."/>
        </authorList>
    </citation>
    <scope>NUCLEOTIDE SEQUENCE</scope>
    <source>
        <strain evidence="1">QP</strain>
    </source>
</reference>